<dbReference type="EMBL" id="CACRTO010000018">
    <property type="protein sequence ID" value="VYU21018.1"/>
    <property type="molecule type" value="Genomic_DNA"/>
</dbReference>
<evidence type="ECO:0000313" key="3">
    <source>
        <dbReference type="EMBL" id="VYU21018.1"/>
    </source>
</evidence>
<dbReference type="PANTHER" id="PTHR30032:SF4">
    <property type="entry name" value="AMIDASE ENHANCER"/>
    <property type="match status" value="1"/>
</dbReference>
<dbReference type="PANTHER" id="PTHR30032">
    <property type="entry name" value="N-ACETYLMURAMOYL-L-ALANINE AMIDASE-RELATED"/>
    <property type="match status" value="1"/>
</dbReference>
<dbReference type="GO" id="GO:0030288">
    <property type="term" value="C:outer membrane-bounded periplasmic space"/>
    <property type="evidence" value="ECO:0007669"/>
    <property type="project" value="TreeGrafter"/>
</dbReference>
<gene>
    <name evidence="3" type="primary">lytB</name>
    <name evidence="3" type="ORF">CTLFYP3_01760</name>
</gene>
<feature type="transmembrane region" description="Helical" evidence="1">
    <location>
        <begin position="7"/>
        <end position="27"/>
    </location>
</feature>
<organism evidence="3">
    <name type="scientific">Clostridium tertium</name>
    <dbReference type="NCBI Taxonomy" id="1559"/>
    <lineage>
        <taxon>Bacteria</taxon>
        <taxon>Bacillati</taxon>
        <taxon>Bacillota</taxon>
        <taxon>Clostridia</taxon>
        <taxon>Eubacteriales</taxon>
        <taxon>Clostridiaceae</taxon>
        <taxon>Clostridium</taxon>
    </lineage>
</organism>
<dbReference type="InterPro" id="IPR013486">
    <property type="entry name" value="SpoIID/LytB"/>
</dbReference>
<sequence>MKKDFQSAAILSAIILIFMIIAPSFIIKALPANDTSEKDDEKVESEENNYINLSGTDTIKVYITKEDKVVDIKIEEYVKSVVSGEMPASFGIEALKAQAVAARTYVAAKRGRPCDIAKGGDVCDTTHCQVYIGKEEKIAKWDGAGQENWDKISKAVDETKGIVLSYDKELVQYPQFFSTSSGKTENSRDVFSGDIPYLVSTESTGEEVAPRFKGELSLNISDFVEKINSKFQDAKLTVNNLSEQIEIVSRSDAGGIKEIKIGGATIRGLDFRLAIGLNSTNFQYTISNNEIIFESKGYGHGVGMSQWGANIMSKNGSEYNSILKHYYTGVELKEIKFNE</sequence>
<proteinExistence type="predicted"/>
<dbReference type="InterPro" id="IPR013693">
    <property type="entry name" value="SpoIID/LytB_N"/>
</dbReference>
<reference evidence="3" key="1">
    <citation type="submission" date="2019-11" db="EMBL/GenBank/DDBJ databases">
        <authorList>
            <person name="Feng L."/>
        </authorList>
    </citation>
    <scope>NUCLEOTIDE SEQUENCE</scope>
    <source>
        <strain evidence="3">CTertiumLFYP3</strain>
    </source>
</reference>
<name>A0A6N3D0Z3_9CLOT</name>
<feature type="domain" description="Sporulation stage II protein D amidase enhancer LytB N-terminal" evidence="2">
    <location>
        <begin position="65"/>
        <end position="166"/>
    </location>
</feature>
<dbReference type="Pfam" id="PF08486">
    <property type="entry name" value="SpoIID"/>
    <property type="match status" value="1"/>
</dbReference>
<dbReference type="NCBIfam" id="TIGR02870">
    <property type="entry name" value="spore_II_D"/>
    <property type="match status" value="1"/>
</dbReference>
<dbReference type="InterPro" id="IPR051922">
    <property type="entry name" value="Bact_Sporulation_Assoc"/>
</dbReference>
<dbReference type="RefSeq" id="WP_421755585.1">
    <property type="nucleotide sequence ID" value="NZ_CACRTO010000018.1"/>
</dbReference>
<keyword evidence="1" id="KW-1133">Transmembrane helix</keyword>
<evidence type="ECO:0000259" key="2">
    <source>
        <dbReference type="Pfam" id="PF08486"/>
    </source>
</evidence>
<keyword evidence="1" id="KW-0472">Membrane</keyword>
<dbReference type="NCBIfam" id="TIGR02669">
    <property type="entry name" value="SpoIID_LytB"/>
    <property type="match status" value="1"/>
</dbReference>
<protein>
    <submittedName>
        <fullName evidence="3">Amidase enhancer</fullName>
    </submittedName>
</protein>
<dbReference type="InterPro" id="IPR014225">
    <property type="entry name" value="Spore_II_D_firmicutes"/>
</dbReference>
<evidence type="ECO:0000256" key="1">
    <source>
        <dbReference type="SAM" id="Phobius"/>
    </source>
</evidence>
<accession>A0A6N3D0Z3</accession>
<keyword evidence="1" id="KW-0812">Transmembrane</keyword>
<dbReference type="AlphaFoldDB" id="A0A6N3D0Z3"/>
<dbReference type="GO" id="GO:0030435">
    <property type="term" value="P:sporulation resulting in formation of a cellular spore"/>
    <property type="evidence" value="ECO:0007669"/>
    <property type="project" value="InterPro"/>
</dbReference>